<organism evidence="1 2">
    <name type="scientific">Anaerosporobacter mobilis DSM 15930</name>
    <dbReference type="NCBI Taxonomy" id="1120996"/>
    <lineage>
        <taxon>Bacteria</taxon>
        <taxon>Bacillati</taxon>
        <taxon>Bacillota</taxon>
        <taxon>Clostridia</taxon>
        <taxon>Lachnospirales</taxon>
        <taxon>Lachnospiraceae</taxon>
        <taxon>Anaerosporobacter</taxon>
    </lineage>
</organism>
<gene>
    <name evidence="1" type="ORF">SAMN02746066_04275</name>
</gene>
<dbReference type="Proteomes" id="UP000184038">
    <property type="component" value="Unassembled WGS sequence"/>
</dbReference>
<protein>
    <submittedName>
        <fullName evidence="1">Uncharacterized protein</fullName>
    </submittedName>
</protein>
<keyword evidence="2" id="KW-1185">Reference proteome</keyword>
<proteinExistence type="predicted"/>
<reference evidence="1 2" key="1">
    <citation type="submission" date="2016-11" db="EMBL/GenBank/DDBJ databases">
        <authorList>
            <person name="Jaros S."/>
            <person name="Januszkiewicz K."/>
            <person name="Wedrychowicz H."/>
        </authorList>
    </citation>
    <scope>NUCLEOTIDE SEQUENCE [LARGE SCALE GENOMIC DNA]</scope>
    <source>
        <strain evidence="1 2">DSM 15930</strain>
    </source>
</reference>
<evidence type="ECO:0000313" key="2">
    <source>
        <dbReference type="Proteomes" id="UP000184038"/>
    </source>
</evidence>
<dbReference type="OrthoDB" id="2048355at2"/>
<dbReference type="RefSeq" id="WP_073291197.1">
    <property type="nucleotide sequence ID" value="NZ_FRCP01000025.1"/>
</dbReference>
<sequence length="186" mass="21719">MHNKLLNEKFNCKLNKIKEKTLFELVEKDQNYQLLTTELDHVEEKYLSLNLSDEQKAFIDYYLSLNDSFHMKYNTLNYLAGLIDGQKLGAFIPTNDTNTTTKAKNILKFYNVHHPSIECYLSTETSEFWKEFHKEEEAFSSTLTSEQVIKFRELSAKRLEGIGYSMADSFAYGFQSCSKLLNLLFD</sequence>
<accession>A0A1M7N6V4</accession>
<dbReference type="EMBL" id="FRCP01000025">
    <property type="protein sequence ID" value="SHM99321.1"/>
    <property type="molecule type" value="Genomic_DNA"/>
</dbReference>
<dbReference type="STRING" id="1120996.SAMN02746066_04275"/>
<evidence type="ECO:0000313" key="1">
    <source>
        <dbReference type="EMBL" id="SHM99321.1"/>
    </source>
</evidence>
<name>A0A1M7N6V4_9FIRM</name>
<dbReference type="AlphaFoldDB" id="A0A1M7N6V4"/>